<accession>A0A9K3CN73</accession>
<name>A0A9K3CN73_9EUKA</name>
<gene>
    <name evidence="2" type="ORF">KIPB_000887</name>
</gene>
<evidence type="ECO:0000313" key="3">
    <source>
        <dbReference type="Proteomes" id="UP000265618"/>
    </source>
</evidence>
<sequence>MGLFSKPEPKPTVQEVKRSANRSAREIEREVRKLNNECTKLEQKIRQCAQRGDQRQAALLAKELIRCRKMRDRSMGMKAQVSATVHSVTTNAAMNSAVVAMGSAAKVMSDVSAMTDTSAIRQNMQDFAKLVPTPTCG</sequence>
<organism evidence="2 3">
    <name type="scientific">Kipferlia bialata</name>
    <dbReference type="NCBI Taxonomy" id="797122"/>
    <lineage>
        <taxon>Eukaryota</taxon>
        <taxon>Metamonada</taxon>
        <taxon>Carpediemonas-like organisms</taxon>
        <taxon>Kipferlia</taxon>
    </lineage>
</organism>
<dbReference type="OrthoDB" id="2329734at2759"/>
<keyword evidence="3" id="KW-1185">Reference proteome</keyword>
<dbReference type="Pfam" id="PF03357">
    <property type="entry name" value="Snf7"/>
    <property type="match status" value="1"/>
</dbReference>
<evidence type="ECO:0000256" key="1">
    <source>
        <dbReference type="SAM" id="MobiDB-lite"/>
    </source>
</evidence>
<feature type="region of interest" description="Disordered" evidence="1">
    <location>
        <begin position="1"/>
        <end position="26"/>
    </location>
</feature>
<proteinExistence type="predicted"/>
<dbReference type="EMBL" id="BDIP01000112">
    <property type="protein sequence ID" value="GIQ80139.1"/>
    <property type="molecule type" value="Genomic_DNA"/>
</dbReference>
<evidence type="ECO:0000313" key="2">
    <source>
        <dbReference type="EMBL" id="GIQ80139.1"/>
    </source>
</evidence>
<dbReference type="GO" id="GO:0007034">
    <property type="term" value="P:vacuolar transport"/>
    <property type="evidence" value="ECO:0007669"/>
    <property type="project" value="InterPro"/>
</dbReference>
<dbReference type="PANTHER" id="PTHR10476">
    <property type="entry name" value="CHARGED MULTIVESICULAR BODY PROTEIN"/>
    <property type="match status" value="1"/>
</dbReference>
<dbReference type="InterPro" id="IPR005024">
    <property type="entry name" value="Snf7_fam"/>
</dbReference>
<comment type="caution">
    <text evidence="2">The sequence shown here is derived from an EMBL/GenBank/DDBJ whole genome shotgun (WGS) entry which is preliminary data.</text>
</comment>
<protein>
    <submittedName>
        <fullName evidence="2">Snf7 family protein</fullName>
    </submittedName>
</protein>
<dbReference type="AlphaFoldDB" id="A0A9K3CN73"/>
<reference evidence="2 3" key="1">
    <citation type="journal article" date="2018" name="PLoS ONE">
        <title>The draft genome of Kipferlia bialata reveals reductive genome evolution in fornicate parasites.</title>
        <authorList>
            <person name="Tanifuji G."/>
            <person name="Takabayashi S."/>
            <person name="Kume K."/>
            <person name="Takagi M."/>
            <person name="Nakayama T."/>
            <person name="Kamikawa R."/>
            <person name="Inagaki Y."/>
            <person name="Hashimoto T."/>
        </authorList>
    </citation>
    <scope>NUCLEOTIDE SEQUENCE [LARGE SCALE GENOMIC DNA]</scope>
    <source>
        <strain evidence="2">NY0173</strain>
    </source>
</reference>
<dbReference type="Gene3D" id="6.10.140.1230">
    <property type="match status" value="1"/>
</dbReference>
<feature type="compositionally biased region" description="Basic and acidic residues" evidence="1">
    <location>
        <begin position="15"/>
        <end position="26"/>
    </location>
</feature>
<dbReference type="Proteomes" id="UP000265618">
    <property type="component" value="Unassembled WGS sequence"/>
</dbReference>